<dbReference type="KEGG" id="slb:AWJ20_4617"/>
<dbReference type="EMBL" id="CP014502">
    <property type="protein sequence ID" value="ANB13674.1"/>
    <property type="molecule type" value="Genomic_DNA"/>
</dbReference>
<evidence type="ECO:0000256" key="2">
    <source>
        <dbReference type="ARBA" id="ARBA00010992"/>
    </source>
</evidence>
<evidence type="ECO:0000313" key="11">
    <source>
        <dbReference type="Proteomes" id="UP000189580"/>
    </source>
</evidence>
<evidence type="ECO:0000256" key="8">
    <source>
        <dbReference type="SAM" id="Phobius"/>
    </source>
</evidence>
<dbReference type="InterPro" id="IPR003663">
    <property type="entry name" value="Sugar/inositol_transpt"/>
</dbReference>
<sequence>MSPDTEKTHHVVDEQDVGSISSIKAVNVILENTKELLEEERQLGVIDAMKQYPKAMFWSVFFSVAVIMTGYDAQLVTSFYAMPSFIAKYGQYYNGNKEISAAWQSGLGMGNPIGQLLGSLVVAWPSEKWGRKRVLIVCNLLIAALIFMQFFANNIQVLCVGEILAGLLWGCFVVIAPSYASEVSPLALRGILTAFINMAFVIGQFVAQGVAAGLESRTDKWAYKAPFAIQWIWCLILFVGLPFAPESPWYLVRKGRRDEAKKALQRLAWDKAGDGVSLEKTLNVIEQTDLLERELHTSSTYMDCFKGSNLRRTEICCMVYLIQVICGNPLMGYCNYFFIQAGLDNQKAFYMGVGTTAIGFVGTALTWVVLSYAGRRTIFNYGLSVMTLLLFIIAILDCAPSYSSNLGFSWAQASLLDVWTFLYQLTVGPLTFVIIGEISSTKLVSIL</sequence>
<feature type="transmembrane region" description="Helical" evidence="8">
    <location>
        <begin position="134"/>
        <end position="152"/>
    </location>
</feature>
<feature type="transmembrane region" description="Helical" evidence="8">
    <location>
        <begin position="315"/>
        <end position="338"/>
    </location>
</feature>
<evidence type="ECO:0000313" key="10">
    <source>
        <dbReference type="EMBL" id="ANB13674.1"/>
    </source>
</evidence>
<dbReference type="RefSeq" id="XP_018736151.1">
    <property type="nucleotide sequence ID" value="XM_018881699.1"/>
</dbReference>
<keyword evidence="3 7" id="KW-0813">Transport</keyword>
<evidence type="ECO:0000256" key="5">
    <source>
        <dbReference type="ARBA" id="ARBA00022989"/>
    </source>
</evidence>
<evidence type="ECO:0000256" key="4">
    <source>
        <dbReference type="ARBA" id="ARBA00022692"/>
    </source>
</evidence>
<keyword evidence="5 8" id="KW-1133">Transmembrane helix</keyword>
<dbReference type="AlphaFoldDB" id="A0A167E5Q6"/>
<dbReference type="InterPro" id="IPR005828">
    <property type="entry name" value="MFS_sugar_transport-like"/>
</dbReference>
<comment type="similarity">
    <text evidence="2 7">Belongs to the major facilitator superfamily. Sugar transporter (TC 2.A.1.1) family.</text>
</comment>
<feature type="transmembrane region" description="Helical" evidence="8">
    <location>
        <begin position="101"/>
        <end position="122"/>
    </location>
</feature>
<accession>A0A167E5Q6</accession>
<reference evidence="10 11" key="1">
    <citation type="submission" date="2016-02" db="EMBL/GenBank/DDBJ databases">
        <title>Complete genome sequence and transcriptome regulation of the pentose utilising yeast Sugiyamaella lignohabitans.</title>
        <authorList>
            <person name="Bellasio M."/>
            <person name="Peymann A."/>
            <person name="Valli M."/>
            <person name="Sipitzky M."/>
            <person name="Graf A."/>
            <person name="Sauer M."/>
            <person name="Marx H."/>
            <person name="Mattanovich D."/>
        </authorList>
    </citation>
    <scope>NUCLEOTIDE SEQUENCE [LARGE SCALE GENOMIC DNA]</scope>
    <source>
        <strain evidence="10 11">CBS 10342</strain>
    </source>
</reference>
<feature type="transmembrane region" description="Helical" evidence="8">
    <location>
        <begin position="57"/>
        <end position="81"/>
    </location>
</feature>
<dbReference type="PROSITE" id="PS50850">
    <property type="entry name" value="MFS"/>
    <property type="match status" value="1"/>
</dbReference>
<dbReference type="Gene3D" id="1.20.1250.20">
    <property type="entry name" value="MFS general substrate transporter like domains"/>
    <property type="match status" value="1"/>
</dbReference>
<feature type="domain" description="Major facilitator superfamily (MFS) profile" evidence="9">
    <location>
        <begin position="58"/>
        <end position="447"/>
    </location>
</feature>
<feature type="transmembrane region" description="Helical" evidence="8">
    <location>
        <begin position="158"/>
        <end position="179"/>
    </location>
</feature>
<dbReference type="PANTHER" id="PTHR48022">
    <property type="entry name" value="PLASTIDIC GLUCOSE TRANSPORTER 4"/>
    <property type="match status" value="1"/>
</dbReference>
<keyword evidence="6 8" id="KW-0472">Membrane</keyword>
<keyword evidence="4 8" id="KW-0812">Transmembrane</keyword>
<name>A0A167E5Q6_9ASCO</name>
<evidence type="ECO:0000256" key="7">
    <source>
        <dbReference type="RuleBase" id="RU003346"/>
    </source>
</evidence>
<feature type="transmembrane region" description="Helical" evidence="8">
    <location>
        <begin position="377"/>
        <end position="396"/>
    </location>
</feature>
<dbReference type="GO" id="GO:0016020">
    <property type="term" value="C:membrane"/>
    <property type="evidence" value="ECO:0007669"/>
    <property type="project" value="UniProtKB-SubCell"/>
</dbReference>
<feature type="transmembrane region" description="Helical" evidence="8">
    <location>
        <begin position="416"/>
        <end position="435"/>
    </location>
</feature>
<evidence type="ECO:0000256" key="6">
    <source>
        <dbReference type="ARBA" id="ARBA00023136"/>
    </source>
</evidence>
<dbReference type="GO" id="GO:0005351">
    <property type="term" value="F:carbohydrate:proton symporter activity"/>
    <property type="evidence" value="ECO:0007669"/>
    <property type="project" value="TreeGrafter"/>
</dbReference>
<dbReference type="InterPro" id="IPR050360">
    <property type="entry name" value="MFS_Sugar_Transporters"/>
</dbReference>
<protein>
    <submittedName>
        <fullName evidence="10">Mal31p</fullName>
    </submittedName>
</protein>
<dbReference type="SUPFAM" id="SSF103473">
    <property type="entry name" value="MFS general substrate transporter"/>
    <property type="match status" value="1"/>
</dbReference>
<gene>
    <name evidence="10" type="primary">MAL31</name>
    <name evidence="10" type="ORF">AWJ20_4617</name>
</gene>
<dbReference type="NCBIfam" id="TIGR00879">
    <property type="entry name" value="SP"/>
    <property type="match status" value="1"/>
</dbReference>
<evidence type="ECO:0000256" key="3">
    <source>
        <dbReference type="ARBA" id="ARBA00022448"/>
    </source>
</evidence>
<dbReference type="PANTHER" id="PTHR48022:SF83">
    <property type="entry name" value="MAJOR FACILITATOR SUPERFAMILY (MFS) PROFILE DOMAIN-CONTAINING PROTEIN"/>
    <property type="match status" value="1"/>
</dbReference>
<feature type="transmembrane region" description="Helical" evidence="8">
    <location>
        <begin position="350"/>
        <end position="370"/>
    </location>
</feature>
<proteinExistence type="inferred from homology"/>
<dbReference type="Pfam" id="PF00083">
    <property type="entry name" value="Sugar_tr"/>
    <property type="match status" value="1"/>
</dbReference>
<dbReference type="OrthoDB" id="6612291at2759"/>
<comment type="subcellular location">
    <subcellularLocation>
        <location evidence="1">Membrane</location>
        <topology evidence="1">Multi-pass membrane protein</topology>
    </subcellularLocation>
</comment>
<dbReference type="InterPro" id="IPR036259">
    <property type="entry name" value="MFS_trans_sf"/>
</dbReference>
<dbReference type="GeneID" id="30036769"/>
<evidence type="ECO:0000256" key="1">
    <source>
        <dbReference type="ARBA" id="ARBA00004141"/>
    </source>
</evidence>
<feature type="transmembrane region" description="Helical" evidence="8">
    <location>
        <begin position="186"/>
        <end position="207"/>
    </location>
</feature>
<dbReference type="InterPro" id="IPR005829">
    <property type="entry name" value="Sugar_transporter_CS"/>
</dbReference>
<dbReference type="PROSITE" id="PS00217">
    <property type="entry name" value="SUGAR_TRANSPORT_2"/>
    <property type="match status" value="1"/>
</dbReference>
<evidence type="ECO:0000259" key="9">
    <source>
        <dbReference type="PROSITE" id="PS50850"/>
    </source>
</evidence>
<dbReference type="InterPro" id="IPR020846">
    <property type="entry name" value="MFS_dom"/>
</dbReference>
<feature type="transmembrane region" description="Helical" evidence="8">
    <location>
        <begin position="227"/>
        <end position="252"/>
    </location>
</feature>
<dbReference type="Proteomes" id="UP000189580">
    <property type="component" value="Chromosome d"/>
</dbReference>
<organism evidence="10 11">
    <name type="scientific">Sugiyamaella lignohabitans</name>
    <dbReference type="NCBI Taxonomy" id="796027"/>
    <lineage>
        <taxon>Eukaryota</taxon>
        <taxon>Fungi</taxon>
        <taxon>Dikarya</taxon>
        <taxon>Ascomycota</taxon>
        <taxon>Saccharomycotina</taxon>
        <taxon>Dipodascomycetes</taxon>
        <taxon>Dipodascales</taxon>
        <taxon>Trichomonascaceae</taxon>
        <taxon>Sugiyamaella</taxon>
    </lineage>
</organism>
<dbReference type="FunFam" id="1.20.1250.20:FF:000078">
    <property type="entry name" value="MFS maltose transporter, putative"/>
    <property type="match status" value="1"/>
</dbReference>
<keyword evidence="11" id="KW-1185">Reference proteome</keyword>